<proteinExistence type="predicted"/>
<accession>A0A6J4UZA7</accession>
<gene>
    <name evidence="2" type="ORF">AVDCRST_MAG88-1814</name>
</gene>
<dbReference type="EMBL" id="CADCWM010000507">
    <property type="protein sequence ID" value="CAA9565026.1"/>
    <property type="molecule type" value="Genomic_DNA"/>
</dbReference>
<feature type="compositionally biased region" description="Low complexity" evidence="1">
    <location>
        <begin position="119"/>
        <end position="132"/>
    </location>
</feature>
<organism evidence="2">
    <name type="scientific">uncultured Thermomicrobiales bacterium</name>
    <dbReference type="NCBI Taxonomy" id="1645740"/>
    <lineage>
        <taxon>Bacteria</taxon>
        <taxon>Pseudomonadati</taxon>
        <taxon>Thermomicrobiota</taxon>
        <taxon>Thermomicrobia</taxon>
        <taxon>Thermomicrobiales</taxon>
        <taxon>environmental samples</taxon>
    </lineage>
</organism>
<sequence>DDLGAGIPRSYPGAAARPGAGERGGLSLAERPYHPPARVHRRLRRGVARAHEHASGDCALPRSRVTAVPRLARWHPALRPAAVAPARGQVPRTRPDARAERRRPTGGRSLLARRRSRAGSRQSGPARARSGGEAARLRGGRDPGILDRQPAGPQHHRPGTRGRRLCRARPLRARRAGDFYLAREFLGCGGGRLRRRVPL</sequence>
<feature type="compositionally biased region" description="Basic and acidic residues" evidence="1">
    <location>
        <begin position="135"/>
        <end position="145"/>
    </location>
</feature>
<protein>
    <submittedName>
        <fullName evidence="2">Uncharacterized protein</fullName>
    </submittedName>
</protein>
<feature type="region of interest" description="Disordered" evidence="1">
    <location>
        <begin position="79"/>
        <end position="167"/>
    </location>
</feature>
<feature type="region of interest" description="Disordered" evidence="1">
    <location>
        <begin position="1"/>
        <end position="36"/>
    </location>
</feature>
<feature type="compositionally biased region" description="Basic residues" evidence="1">
    <location>
        <begin position="104"/>
        <end position="118"/>
    </location>
</feature>
<evidence type="ECO:0000313" key="2">
    <source>
        <dbReference type="EMBL" id="CAA9565026.1"/>
    </source>
</evidence>
<evidence type="ECO:0000256" key="1">
    <source>
        <dbReference type="SAM" id="MobiDB-lite"/>
    </source>
</evidence>
<feature type="compositionally biased region" description="Basic and acidic residues" evidence="1">
    <location>
        <begin position="93"/>
        <end position="103"/>
    </location>
</feature>
<name>A0A6J4UZA7_9BACT</name>
<feature type="compositionally biased region" description="Basic residues" evidence="1">
    <location>
        <begin position="154"/>
        <end position="167"/>
    </location>
</feature>
<reference evidence="2" key="1">
    <citation type="submission" date="2020-02" db="EMBL/GenBank/DDBJ databases">
        <authorList>
            <person name="Meier V. D."/>
        </authorList>
    </citation>
    <scope>NUCLEOTIDE SEQUENCE</scope>
    <source>
        <strain evidence="2">AVDCRST_MAG88</strain>
    </source>
</reference>
<feature type="non-terminal residue" evidence="2">
    <location>
        <position position="199"/>
    </location>
</feature>
<feature type="non-terminal residue" evidence="2">
    <location>
        <position position="1"/>
    </location>
</feature>
<dbReference type="AlphaFoldDB" id="A0A6J4UZA7"/>